<dbReference type="PANTHER" id="PTHR47685">
    <property type="entry name" value="MAGNESIUM TRANSPORT PROTEIN CORA"/>
    <property type="match status" value="1"/>
</dbReference>
<dbReference type="SUPFAM" id="SSF144083">
    <property type="entry name" value="Magnesium transport protein CorA, transmembrane region"/>
    <property type="match status" value="1"/>
</dbReference>
<evidence type="ECO:0000256" key="4">
    <source>
        <dbReference type="ARBA" id="ARBA00023136"/>
    </source>
</evidence>
<evidence type="ECO:0000313" key="6">
    <source>
        <dbReference type="EMBL" id="KAL3426386.1"/>
    </source>
</evidence>
<dbReference type="Pfam" id="PF01544">
    <property type="entry name" value="CorA"/>
    <property type="match status" value="1"/>
</dbReference>
<name>A0ABR4PSZ3_9HELO</name>
<reference evidence="6 7" key="1">
    <citation type="submission" date="2024-06" db="EMBL/GenBank/DDBJ databases">
        <title>Complete genome of Phlyctema vagabunda strain 19-DSS-EL-015.</title>
        <authorList>
            <person name="Fiorenzani C."/>
        </authorList>
    </citation>
    <scope>NUCLEOTIDE SEQUENCE [LARGE SCALE GENOMIC DNA]</scope>
    <source>
        <strain evidence="6 7">19-DSS-EL-015</strain>
    </source>
</reference>
<dbReference type="InterPro" id="IPR002523">
    <property type="entry name" value="MgTranspt_CorA/ZnTranspt_ZntB"/>
</dbReference>
<sequence>MLRLDNPMSARPSPITLADFCNFPDEGSALLFLKGQPSNQWIRTLGARYAIEYEFFSSHLLTQDEFFYEHEPLLPNYKHLRLRLTTIGSRSPRSFNNQGSLRSLARLRREIANKMSKHSDDLMRNQESIRRGETRIQNVFVHYREHFSFEQYISINIHQTSANFLGIIWSDIGRDIDSSPYGEVLEILKLGSWNLNFFPTIDLPDLRQNDASTTLENTDTDRSSRVQQTASILLDNCGALLNSSLFSSHKIAAMVPILHLILTAKYQYLRMLKAKISNETEPAILNNATEFDLSTLLKTKERILHHLEDFKRLAMFVRYHGDGCRSLGSHVGADPMRQNEVASQLVSVLHTVEDVMGRQRGLSRQCDFAISVLQASTSMQQAEKAIAESRSVRYLTVLAVLFVPLSFSASIFGMNFRELGSGELSIWVWVVVAIPLSTLVILPFVSDLRTIGRRMIMATRRLPSARETAMGKHV</sequence>
<gene>
    <name evidence="6" type="ORF">PVAG01_03177</name>
</gene>
<comment type="caution">
    <text evidence="6">The sequence shown here is derived from an EMBL/GenBank/DDBJ whole genome shotgun (WGS) entry which is preliminary data.</text>
</comment>
<dbReference type="EMBL" id="JBFCZG010000002">
    <property type="protein sequence ID" value="KAL3426386.1"/>
    <property type="molecule type" value="Genomic_DNA"/>
</dbReference>
<dbReference type="PANTHER" id="PTHR47685:SF1">
    <property type="entry name" value="MAGNESIUM TRANSPORT PROTEIN CORA"/>
    <property type="match status" value="1"/>
</dbReference>
<accession>A0ABR4PSZ3</accession>
<evidence type="ECO:0000256" key="2">
    <source>
        <dbReference type="ARBA" id="ARBA00022692"/>
    </source>
</evidence>
<proteinExistence type="predicted"/>
<dbReference type="Gene3D" id="1.20.58.340">
    <property type="entry name" value="Magnesium transport protein CorA, transmembrane region"/>
    <property type="match status" value="1"/>
</dbReference>
<evidence type="ECO:0000313" key="7">
    <source>
        <dbReference type="Proteomes" id="UP001629113"/>
    </source>
</evidence>
<evidence type="ECO:0000256" key="3">
    <source>
        <dbReference type="ARBA" id="ARBA00022989"/>
    </source>
</evidence>
<protein>
    <submittedName>
        <fullName evidence="6">Uncharacterized protein</fullName>
    </submittedName>
</protein>
<organism evidence="6 7">
    <name type="scientific">Phlyctema vagabunda</name>
    <dbReference type="NCBI Taxonomy" id="108571"/>
    <lineage>
        <taxon>Eukaryota</taxon>
        <taxon>Fungi</taxon>
        <taxon>Dikarya</taxon>
        <taxon>Ascomycota</taxon>
        <taxon>Pezizomycotina</taxon>
        <taxon>Leotiomycetes</taxon>
        <taxon>Helotiales</taxon>
        <taxon>Dermateaceae</taxon>
        <taxon>Phlyctema</taxon>
    </lineage>
</organism>
<evidence type="ECO:0000256" key="1">
    <source>
        <dbReference type="ARBA" id="ARBA00004141"/>
    </source>
</evidence>
<evidence type="ECO:0000256" key="5">
    <source>
        <dbReference type="SAM" id="Phobius"/>
    </source>
</evidence>
<keyword evidence="4 5" id="KW-0472">Membrane</keyword>
<dbReference type="InterPro" id="IPR045863">
    <property type="entry name" value="CorA_TM1_TM2"/>
</dbReference>
<dbReference type="InterPro" id="IPR050829">
    <property type="entry name" value="CorA_MIT"/>
</dbReference>
<feature type="transmembrane region" description="Helical" evidence="5">
    <location>
        <begin position="426"/>
        <end position="445"/>
    </location>
</feature>
<feature type="transmembrane region" description="Helical" evidence="5">
    <location>
        <begin position="394"/>
        <end position="414"/>
    </location>
</feature>
<dbReference type="Proteomes" id="UP001629113">
    <property type="component" value="Unassembled WGS sequence"/>
</dbReference>
<keyword evidence="7" id="KW-1185">Reference proteome</keyword>
<keyword evidence="2 5" id="KW-0812">Transmembrane</keyword>
<comment type="subcellular location">
    <subcellularLocation>
        <location evidence="1">Membrane</location>
        <topology evidence="1">Multi-pass membrane protein</topology>
    </subcellularLocation>
</comment>
<keyword evidence="3 5" id="KW-1133">Transmembrane helix</keyword>